<dbReference type="Pfam" id="PF13439">
    <property type="entry name" value="Glyco_transf_4"/>
    <property type="match status" value="1"/>
</dbReference>
<keyword evidence="3" id="KW-0808">Transferase</keyword>
<proteinExistence type="predicted"/>
<reference evidence="3 4" key="1">
    <citation type="submission" date="2018-11" db="EMBL/GenBank/DDBJ databases">
        <title>Genome sequencing and assembly of Clostridium tagluense strain A121.</title>
        <authorList>
            <person name="Murakami T."/>
            <person name="Segawa T."/>
            <person name="Shcherbakova V.A."/>
            <person name="Mori H."/>
            <person name="Yoshimura Y."/>
        </authorList>
    </citation>
    <scope>NUCLEOTIDE SEQUENCE [LARGE SCALE GENOMIC DNA]</scope>
    <source>
        <strain evidence="3 4">A121</strain>
    </source>
</reference>
<dbReference type="Gene3D" id="3.40.50.2000">
    <property type="entry name" value="Glycogen Phosphorylase B"/>
    <property type="match status" value="2"/>
</dbReference>
<dbReference type="InterPro" id="IPR001296">
    <property type="entry name" value="Glyco_trans_1"/>
</dbReference>
<organism evidence="3 4">
    <name type="scientific">Clostridium tagluense</name>
    <dbReference type="NCBI Taxonomy" id="360422"/>
    <lineage>
        <taxon>Bacteria</taxon>
        <taxon>Bacillati</taxon>
        <taxon>Bacillota</taxon>
        <taxon>Clostridia</taxon>
        <taxon>Eubacteriales</taxon>
        <taxon>Clostridiaceae</taxon>
        <taxon>Clostridium</taxon>
    </lineage>
</organism>
<dbReference type="GO" id="GO:0016757">
    <property type="term" value="F:glycosyltransferase activity"/>
    <property type="evidence" value="ECO:0007669"/>
    <property type="project" value="InterPro"/>
</dbReference>
<dbReference type="EMBL" id="BHYK01000033">
    <property type="protein sequence ID" value="GCD12420.1"/>
    <property type="molecule type" value="Genomic_DNA"/>
</dbReference>
<dbReference type="AlphaFoldDB" id="A0A401US86"/>
<name>A0A401US86_9CLOT</name>
<dbReference type="PANTHER" id="PTHR12526:SF627">
    <property type="entry name" value="D-RHAMNOSYLTRANSFERASE WBPZ"/>
    <property type="match status" value="1"/>
</dbReference>
<comment type="caution">
    <text evidence="3">The sequence shown here is derived from an EMBL/GenBank/DDBJ whole genome shotgun (WGS) entry which is preliminary data.</text>
</comment>
<dbReference type="RefSeq" id="WP_125005112.1">
    <property type="nucleotide sequence ID" value="NZ_BHYK01000033.1"/>
</dbReference>
<dbReference type="PANTHER" id="PTHR12526">
    <property type="entry name" value="GLYCOSYLTRANSFERASE"/>
    <property type="match status" value="1"/>
</dbReference>
<dbReference type="CDD" id="cd03801">
    <property type="entry name" value="GT4_PimA-like"/>
    <property type="match status" value="1"/>
</dbReference>
<gene>
    <name evidence="3" type="primary">rfaG_2</name>
    <name evidence="3" type="ORF">Ctaglu_40430</name>
</gene>
<evidence type="ECO:0000313" key="4">
    <source>
        <dbReference type="Proteomes" id="UP000287872"/>
    </source>
</evidence>
<sequence length="382" mass="43726">MNILYISHEMELGGATIALLELIDEMILKGNNVFVTVIAKEGAFYEEISKREVKLIIVTYYFWLNKKIKIRSKVKFLYENIINIINARKISRIIKQNKIDLIHTNTSVVNFGLLLSKNTGIPHIFHVREFAERGLNFKYFLSKKKCLSFIYKYSEKIIVISKALYDENLENFSKDKLTLIYDGVSIRNLKKKSENIKTLKPFNIMIVGEVAPHKRTKDAVLAVNNLIKKGYDEIMLFIVGNGNEDYIQEIRGVIKENNIEGNVILMGFRVDIDVLRAGICLEVVCSGSEGFGRVTIEAMFNENPVIGANNTATGELIINNFNGLLYETGDYIGLSEKIKYFIDNPNEIERMGVNGHSYAIERFTSKRNAEEIYKLYNEILKS</sequence>
<protein>
    <submittedName>
        <fullName evidence="3">Glycosyl transferase</fullName>
    </submittedName>
</protein>
<dbReference type="SUPFAM" id="SSF53756">
    <property type="entry name" value="UDP-Glycosyltransferase/glycogen phosphorylase"/>
    <property type="match status" value="1"/>
</dbReference>
<feature type="domain" description="Glycosyl transferase family 1" evidence="1">
    <location>
        <begin position="194"/>
        <end position="355"/>
    </location>
</feature>
<accession>A0A401US86</accession>
<evidence type="ECO:0000259" key="1">
    <source>
        <dbReference type="Pfam" id="PF00534"/>
    </source>
</evidence>
<evidence type="ECO:0000259" key="2">
    <source>
        <dbReference type="Pfam" id="PF13439"/>
    </source>
</evidence>
<keyword evidence="4" id="KW-1185">Reference proteome</keyword>
<dbReference type="OrthoDB" id="9814612at2"/>
<evidence type="ECO:0000313" key="3">
    <source>
        <dbReference type="EMBL" id="GCD12420.1"/>
    </source>
</evidence>
<dbReference type="Pfam" id="PF00534">
    <property type="entry name" value="Glycos_transf_1"/>
    <property type="match status" value="1"/>
</dbReference>
<feature type="domain" description="Glycosyltransferase subfamily 4-like N-terminal" evidence="2">
    <location>
        <begin position="13"/>
        <end position="185"/>
    </location>
</feature>
<dbReference type="InterPro" id="IPR028098">
    <property type="entry name" value="Glyco_trans_4-like_N"/>
</dbReference>
<dbReference type="Proteomes" id="UP000287872">
    <property type="component" value="Unassembled WGS sequence"/>
</dbReference>